<keyword evidence="2" id="KW-1185">Reference proteome</keyword>
<sequence length="77" mass="9099">MLAEKVPHGHLLPDDMHFSSKQLLHLFLKLQFMLNSKRQYEAQPESDDAALSDMRFYNDYDYEDELEGEFGNSDEEK</sequence>
<name>A0A9N9IH61_9GLOM</name>
<gene>
    <name evidence="1" type="ORF">FCALED_LOCUS15278</name>
</gene>
<dbReference type="AlphaFoldDB" id="A0A9N9IH61"/>
<proteinExistence type="predicted"/>
<accession>A0A9N9IH61</accession>
<organism evidence="1 2">
    <name type="scientific">Funneliformis caledonium</name>
    <dbReference type="NCBI Taxonomy" id="1117310"/>
    <lineage>
        <taxon>Eukaryota</taxon>
        <taxon>Fungi</taxon>
        <taxon>Fungi incertae sedis</taxon>
        <taxon>Mucoromycota</taxon>
        <taxon>Glomeromycotina</taxon>
        <taxon>Glomeromycetes</taxon>
        <taxon>Glomerales</taxon>
        <taxon>Glomeraceae</taxon>
        <taxon>Funneliformis</taxon>
    </lineage>
</organism>
<protein>
    <submittedName>
        <fullName evidence="1">11247_t:CDS:1</fullName>
    </submittedName>
</protein>
<evidence type="ECO:0000313" key="2">
    <source>
        <dbReference type="Proteomes" id="UP000789570"/>
    </source>
</evidence>
<reference evidence="1" key="1">
    <citation type="submission" date="2021-06" db="EMBL/GenBank/DDBJ databases">
        <authorList>
            <person name="Kallberg Y."/>
            <person name="Tangrot J."/>
            <person name="Rosling A."/>
        </authorList>
    </citation>
    <scope>NUCLEOTIDE SEQUENCE</scope>
    <source>
        <strain evidence="1">UK204</strain>
    </source>
</reference>
<evidence type="ECO:0000313" key="1">
    <source>
        <dbReference type="EMBL" id="CAG8735554.1"/>
    </source>
</evidence>
<dbReference type="EMBL" id="CAJVPQ010013356">
    <property type="protein sequence ID" value="CAG8735554.1"/>
    <property type="molecule type" value="Genomic_DNA"/>
</dbReference>
<comment type="caution">
    <text evidence="1">The sequence shown here is derived from an EMBL/GenBank/DDBJ whole genome shotgun (WGS) entry which is preliminary data.</text>
</comment>
<dbReference type="Proteomes" id="UP000789570">
    <property type="component" value="Unassembled WGS sequence"/>
</dbReference>